<keyword evidence="2" id="KW-1185">Reference proteome</keyword>
<evidence type="ECO:0000313" key="1">
    <source>
        <dbReference type="EMBL" id="KAK4327379.1"/>
    </source>
</evidence>
<organism evidence="1 2">
    <name type="scientific">Petrolisthes manimaculis</name>
    <dbReference type="NCBI Taxonomy" id="1843537"/>
    <lineage>
        <taxon>Eukaryota</taxon>
        <taxon>Metazoa</taxon>
        <taxon>Ecdysozoa</taxon>
        <taxon>Arthropoda</taxon>
        <taxon>Crustacea</taxon>
        <taxon>Multicrustacea</taxon>
        <taxon>Malacostraca</taxon>
        <taxon>Eumalacostraca</taxon>
        <taxon>Eucarida</taxon>
        <taxon>Decapoda</taxon>
        <taxon>Pleocyemata</taxon>
        <taxon>Anomura</taxon>
        <taxon>Galatheoidea</taxon>
        <taxon>Porcellanidae</taxon>
        <taxon>Petrolisthes</taxon>
    </lineage>
</organism>
<gene>
    <name evidence="1" type="ORF">Pmani_002151</name>
</gene>
<dbReference type="Proteomes" id="UP001292094">
    <property type="component" value="Unassembled WGS sequence"/>
</dbReference>
<reference evidence="1" key="1">
    <citation type="submission" date="2023-11" db="EMBL/GenBank/DDBJ databases">
        <title>Genome assemblies of two species of porcelain crab, Petrolisthes cinctipes and Petrolisthes manimaculis (Anomura: Porcellanidae).</title>
        <authorList>
            <person name="Angst P."/>
        </authorList>
    </citation>
    <scope>NUCLEOTIDE SEQUENCE</scope>
    <source>
        <strain evidence="1">PB745_02</strain>
        <tissue evidence="1">Gill</tissue>
    </source>
</reference>
<proteinExistence type="predicted"/>
<name>A0AAE1URA2_9EUCA</name>
<evidence type="ECO:0000313" key="2">
    <source>
        <dbReference type="Proteomes" id="UP001292094"/>
    </source>
</evidence>
<protein>
    <submittedName>
        <fullName evidence="1">Uncharacterized protein</fullName>
    </submittedName>
</protein>
<dbReference type="AlphaFoldDB" id="A0AAE1URA2"/>
<sequence length="106" mass="12094">MEMRILYNDGLGQHTQLPTPSYPHPYPHTHIPTPISPHPYPHTHIPITTLHDGTRTYYLDCTSGREGEGSVWQWFVVAACGWLDFCCWCCSVLSSLPCIKVVLVWQ</sequence>
<accession>A0AAE1URA2</accession>
<comment type="caution">
    <text evidence="1">The sequence shown here is derived from an EMBL/GenBank/DDBJ whole genome shotgun (WGS) entry which is preliminary data.</text>
</comment>
<dbReference type="EMBL" id="JAWZYT010000153">
    <property type="protein sequence ID" value="KAK4327379.1"/>
    <property type="molecule type" value="Genomic_DNA"/>
</dbReference>